<dbReference type="FunFam" id="3.40.50.2000:FF:000119">
    <property type="entry name" value="Glycosyl transferase group 1"/>
    <property type="match status" value="1"/>
</dbReference>
<reference evidence="4 5" key="1">
    <citation type="journal article" date="2016" name="Nat. Commun.">
        <title>Thousands of microbial genomes shed light on interconnected biogeochemical processes in an aquifer system.</title>
        <authorList>
            <person name="Anantharaman K."/>
            <person name="Brown C.T."/>
            <person name="Hug L.A."/>
            <person name="Sharon I."/>
            <person name="Castelle C.J."/>
            <person name="Probst A.J."/>
            <person name="Thomas B.C."/>
            <person name="Singh A."/>
            <person name="Wilkins M.J."/>
            <person name="Karaoz U."/>
            <person name="Brodie E.L."/>
            <person name="Williams K.H."/>
            <person name="Hubbard S.S."/>
            <person name="Banfield J.F."/>
        </authorList>
    </citation>
    <scope>NUCLEOTIDE SEQUENCE [LARGE SCALE GENOMIC DNA]</scope>
</reference>
<dbReference type="InterPro" id="IPR001296">
    <property type="entry name" value="Glyco_trans_1"/>
</dbReference>
<evidence type="ECO:0000259" key="2">
    <source>
        <dbReference type="Pfam" id="PF00534"/>
    </source>
</evidence>
<dbReference type="Pfam" id="PF00534">
    <property type="entry name" value="Glycos_transf_1"/>
    <property type="match status" value="1"/>
</dbReference>
<dbReference type="Proteomes" id="UP000178526">
    <property type="component" value="Unassembled WGS sequence"/>
</dbReference>
<dbReference type="SUPFAM" id="SSF53756">
    <property type="entry name" value="UDP-Glycosyltransferase/glycogen phosphorylase"/>
    <property type="match status" value="1"/>
</dbReference>
<keyword evidence="1" id="KW-0808">Transferase</keyword>
<dbReference type="AlphaFoldDB" id="A0A1F7RNU0"/>
<dbReference type="PANTHER" id="PTHR46401">
    <property type="entry name" value="GLYCOSYLTRANSFERASE WBBK-RELATED"/>
    <property type="match status" value="1"/>
</dbReference>
<dbReference type="InterPro" id="IPR028098">
    <property type="entry name" value="Glyco_trans_4-like_N"/>
</dbReference>
<feature type="domain" description="Glycosyltransferase subfamily 4-like N-terminal" evidence="3">
    <location>
        <begin position="58"/>
        <end position="180"/>
    </location>
</feature>
<sequence>MRIGIDCRTIQEPEPAGTAHYTKELVRALLEIYPDGNGGVDSDNEYFLFFGQEKNIPEEFKQPNAKTIILPPKSLPFISSHWQFSRTLKKCRLDIFHAPANTLPVGYNGASILTIHDLAIYQNSEWFPKQTFSTNFLVPRSLSKAKKIIAPSLSTKQDLQKIFRVPEEKIKVIYEGVRTEEPSENAKNSTLKKFNLQEKNYFLFLGTIEPRKNLIALIAAYKILLQKNPDAPILVLAGGKGWKNDDIFAAIKKCNWETKVKYLGYVSNKEKFALMKAALAFVYPSLYEGFGLPILEAMSLATPVITSRISSIPEITADAALLIDPNDDGEIANALEKLWKDENLRNDFINKGRHQSAKFSWTKTAEQTLQIYKEIV</sequence>
<dbReference type="Pfam" id="PF13439">
    <property type="entry name" value="Glyco_transf_4"/>
    <property type="match status" value="1"/>
</dbReference>
<dbReference type="PANTHER" id="PTHR46401:SF2">
    <property type="entry name" value="GLYCOSYLTRANSFERASE WBBK-RELATED"/>
    <property type="match status" value="1"/>
</dbReference>
<evidence type="ECO:0000313" key="4">
    <source>
        <dbReference type="EMBL" id="OGL42828.1"/>
    </source>
</evidence>
<proteinExistence type="predicted"/>
<dbReference type="GO" id="GO:0016757">
    <property type="term" value="F:glycosyltransferase activity"/>
    <property type="evidence" value="ECO:0007669"/>
    <property type="project" value="InterPro"/>
</dbReference>
<evidence type="ECO:0008006" key="6">
    <source>
        <dbReference type="Google" id="ProtNLM"/>
    </source>
</evidence>
<evidence type="ECO:0000256" key="1">
    <source>
        <dbReference type="ARBA" id="ARBA00022679"/>
    </source>
</evidence>
<protein>
    <recommendedName>
        <fullName evidence="6">Glycosyl transferase family 1</fullName>
    </recommendedName>
</protein>
<dbReference type="Gene3D" id="3.40.50.2000">
    <property type="entry name" value="Glycogen Phosphorylase B"/>
    <property type="match status" value="2"/>
</dbReference>
<comment type="caution">
    <text evidence="4">The sequence shown here is derived from an EMBL/GenBank/DDBJ whole genome shotgun (WGS) entry which is preliminary data.</text>
</comment>
<dbReference type="EMBL" id="MGDB01000024">
    <property type="protein sequence ID" value="OGL42828.1"/>
    <property type="molecule type" value="Genomic_DNA"/>
</dbReference>
<dbReference type="CDD" id="cd03809">
    <property type="entry name" value="GT4_MtfB-like"/>
    <property type="match status" value="1"/>
</dbReference>
<organism evidence="4 5">
    <name type="scientific">Candidatus Schekmanbacteria bacterium GWA2_38_11</name>
    <dbReference type="NCBI Taxonomy" id="1817876"/>
    <lineage>
        <taxon>Bacteria</taxon>
        <taxon>Candidatus Schekmaniibacteriota</taxon>
    </lineage>
</organism>
<name>A0A1F7RNU0_9BACT</name>
<feature type="domain" description="Glycosyl transferase family 1" evidence="2">
    <location>
        <begin position="193"/>
        <end position="354"/>
    </location>
</feature>
<accession>A0A1F7RNU0</accession>
<evidence type="ECO:0000313" key="5">
    <source>
        <dbReference type="Proteomes" id="UP000178526"/>
    </source>
</evidence>
<dbReference type="GO" id="GO:0009103">
    <property type="term" value="P:lipopolysaccharide biosynthetic process"/>
    <property type="evidence" value="ECO:0007669"/>
    <property type="project" value="TreeGrafter"/>
</dbReference>
<evidence type="ECO:0000259" key="3">
    <source>
        <dbReference type="Pfam" id="PF13439"/>
    </source>
</evidence>
<gene>
    <name evidence="4" type="ORF">A2042_03975</name>
</gene>